<keyword evidence="2" id="KW-0255">Endonuclease</keyword>
<sequence>MCLSEKCGTCFKKSFANHEKSRFWNFEKNKKTPREVFMRSNKKYWFKCDKCKHSFETGLNKIFIGRFCPFCSSEKLCLSENCETCLEKSFATHEKVAFWNFEKNKKTPREVFRNSEKKRWFKCANGHDFFSILKNVSNGSWCPKCKNKTETKLLSFLEENFDGVIHQFKISWCKNPETDRFLPFDFCVSKTVIELDGRQHYEQVSNWRNPEEQQKTDRYKESCALTNGHSVLRILQEDIWNDKINWKKLLLENIKDHEIPIVKHLWDKSLTR</sequence>
<dbReference type="InterPro" id="IPR025487">
    <property type="entry name" value="DUF4379"/>
</dbReference>
<reference evidence="2 3" key="1">
    <citation type="journal article" date="2014" name="Arch. Virol.">
        <title>Complete genome sequence of Tunisvirus, a new member of the proposed family Marseilleviridae.</title>
        <authorList>
            <person name="Aherfi S."/>
            <person name="Boughalmi M."/>
            <person name="Pagnier I."/>
            <person name="Fournous G."/>
            <person name="La Scola B."/>
            <person name="Raoult D."/>
            <person name="Colson P."/>
        </authorList>
    </citation>
    <scope>NUCLEOTIDE SEQUENCE [LARGE SCALE GENOMIC DNA]</scope>
    <source>
        <strain evidence="2 3">U484</strain>
    </source>
</reference>
<dbReference type="EMBL" id="KF483846">
    <property type="protein sequence ID" value="AHC55035.1"/>
    <property type="molecule type" value="Genomic_DNA"/>
</dbReference>
<dbReference type="GO" id="GO:0004519">
    <property type="term" value="F:endonuclease activity"/>
    <property type="evidence" value="ECO:0007669"/>
    <property type="project" value="UniProtKB-KW"/>
</dbReference>
<accession>V9SE68</accession>
<gene>
    <name evidence="2" type="ORF">TNS_ORF317</name>
</gene>
<name>V9SE68_9VIRU</name>
<dbReference type="Gene3D" id="3.40.960.10">
    <property type="entry name" value="VSR Endonuclease"/>
    <property type="match status" value="1"/>
</dbReference>
<evidence type="ECO:0000259" key="1">
    <source>
        <dbReference type="Pfam" id="PF14311"/>
    </source>
</evidence>
<feature type="domain" description="Treble clef zinc finger" evidence="1">
    <location>
        <begin position="98"/>
        <end position="148"/>
    </location>
</feature>
<feature type="domain" description="Treble clef zinc finger" evidence="1">
    <location>
        <begin position="23"/>
        <end position="73"/>
    </location>
</feature>
<evidence type="ECO:0000313" key="3">
    <source>
        <dbReference type="Proteomes" id="UP000232615"/>
    </source>
</evidence>
<protein>
    <submittedName>
        <fullName evidence="2">Putative restriction endonuclease</fullName>
    </submittedName>
</protein>
<proteinExistence type="predicted"/>
<organism evidence="2 3">
    <name type="scientific">Tunisvirus fontaine2</name>
    <dbReference type="NCBI Taxonomy" id="1421067"/>
    <lineage>
        <taxon>Viruses</taxon>
        <taxon>Varidnaviria</taxon>
        <taxon>Bamfordvirae</taxon>
        <taxon>Nucleocytoviricota</taxon>
        <taxon>Megaviricetes</taxon>
        <taxon>Pimascovirales</taxon>
        <taxon>Pimascovirales incertae sedis</taxon>
        <taxon>Marseilleviridae</taxon>
        <taxon>Losannavirus</taxon>
        <taxon>Losannavirus tunisense</taxon>
    </lineage>
</organism>
<keyword evidence="3" id="KW-1185">Reference proteome</keyword>
<evidence type="ECO:0000313" key="2">
    <source>
        <dbReference type="EMBL" id="AHC55035.1"/>
    </source>
</evidence>
<keyword evidence="2" id="KW-0540">Nuclease</keyword>
<keyword evidence="2" id="KW-0378">Hydrolase</keyword>
<dbReference type="Proteomes" id="UP000232615">
    <property type="component" value="Segment"/>
</dbReference>
<dbReference type="Pfam" id="PF14311">
    <property type="entry name" value="DUF4379"/>
    <property type="match status" value="2"/>
</dbReference>